<dbReference type="HOGENOM" id="CLU_1223670_0_0_9"/>
<accession>B2A5D3</accession>
<keyword evidence="2" id="KW-1185">Reference proteome</keyword>
<evidence type="ECO:0000313" key="1">
    <source>
        <dbReference type="EMBL" id="ACB83967.1"/>
    </source>
</evidence>
<organism evidence="1 2">
    <name type="scientific">Natranaerobius thermophilus (strain ATCC BAA-1301 / DSM 18059 / JW/NM-WN-LF)</name>
    <dbReference type="NCBI Taxonomy" id="457570"/>
    <lineage>
        <taxon>Bacteria</taxon>
        <taxon>Bacillati</taxon>
        <taxon>Bacillota</taxon>
        <taxon>Clostridia</taxon>
        <taxon>Natranaerobiales</taxon>
        <taxon>Natranaerobiaceae</taxon>
        <taxon>Natranaerobius</taxon>
    </lineage>
</organism>
<gene>
    <name evidence="1" type="ordered locus">Nther_0371</name>
</gene>
<reference evidence="1 2" key="1">
    <citation type="submission" date="2008-04" db="EMBL/GenBank/DDBJ databases">
        <title>Complete sequence of chromosome of Natranaerobius thermophilus JW/NM-WN-LF.</title>
        <authorList>
            <consortium name="US DOE Joint Genome Institute"/>
            <person name="Copeland A."/>
            <person name="Lucas S."/>
            <person name="Lapidus A."/>
            <person name="Glavina del Rio T."/>
            <person name="Dalin E."/>
            <person name="Tice H."/>
            <person name="Bruce D."/>
            <person name="Goodwin L."/>
            <person name="Pitluck S."/>
            <person name="Chertkov O."/>
            <person name="Brettin T."/>
            <person name="Detter J.C."/>
            <person name="Han C."/>
            <person name="Kuske C.R."/>
            <person name="Schmutz J."/>
            <person name="Larimer F."/>
            <person name="Land M."/>
            <person name="Hauser L."/>
            <person name="Kyrpides N."/>
            <person name="Lykidis A."/>
            <person name="Mesbah N.M."/>
            <person name="Wiegel J."/>
        </authorList>
    </citation>
    <scope>NUCLEOTIDE SEQUENCE [LARGE SCALE GENOMIC DNA]</scope>
    <source>
        <strain evidence="2">ATCC BAA-1301 / DSM 18059 / JW/NM-WN-LF</strain>
    </source>
</reference>
<sequence>MLFKRVLLLLLIAIVLFSIVGCGEENDSEENDTMLEEEQESEDNGYIHEFVETETSLPSPDEVGAEYVDPSEGETIEGSEWTVFWEKWNEVAQEVSAPNLRVNEEVEVLFVDPRMMFDYEITNYLNVYGDICYKTNELEHVGVDWELGSEVDGSLIAASWYTLVNAAHPEKSEEEITGILEELGIYDVSPQDITEHDMITVMEDIEYDFYSTETMGYFELWADPID</sequence>
<dbReference type="KEGG" id="nth:Nther_0371"/>
<name>B2A5D3_NATTJ</name>
<dbReference type="PROSITE" id="PS51257">
    <property type="entry name" value="PROKAR_LIPOPROTEIN"/>
    <property type="match status" value="1"/>
</dbReference>
<dbReference type="EMBL" id="CP001034">
    <property type="protein sequence ID" value="ACB83967.1"/>
    <property type="molecule type" value="Genomic_DNA"/>
</dbReference>
<evidence type="ECO:0000313" key="2">
    <source>
        <dbReference type="Proteomes" id="UP000001683"/>
    </source>
</evidence>
<dbReference type="InParanoid" id="B2A5D3"/>
<dbReference type="Proteomes" id="UP000001683">
    <property type="component" value="Chromosome"/>
</dbReference>
<protein>
    <submittedName>
        <fullName evidence="1">Uncharacterized protein</fullName>
    </submittedName>
</protein>
<dbReference type="AlphaFoldDB" id="B2A5D3"/>
<dbReference type="STRING" id="457570.Nther_0371"/>
<reference evidence="1 2" key="2">
    <citation type="journal article" date="2011" name="J. Bacteriol.">
        <title>Complete genome sequence of the anaerobic, halophilic alkalithermophile Natranaerobius thermophilus JW/NM-WN-LF.</title>
        <authorList>
            <person name="Zhao B."/>
            <person name="Mesbah N.M."/>
            <person name="Dalin E."/>
            <person name="Goodwin L."/>
            <person name="Nolan M."/>
            <person name="Pitluck S."/>
            <person name="Chertkov O."/>
            <person name="Brettin T.S."/>
            <person name="Han J."/>
            <person name="Larimer F.W."/>
            <person name="Land M.L."/>
            <person name="Hauser L."/>
            <person name="Kyrpides N."/>
            <person name="Wiegel J."/>
        </authorList>
    </citation>
    <scope>NUCLEOTIDE SEQUENCE [LARGE SCALE GENOMIC DNA]</scope>
    <source>
        <strain evidence="2">ATCC BAA-1301 / DSM 18059 / JW/NM-WN-LF</strain>
    </source>
</reference>
<proteinExistence type="predicted"/>